<dbReference type="RefSeq" id="WP_036941135.1">
    <property type="nucleotide sequence ID" value="NZ_JQKC01000014.1"/>
</dbReference>
<feature type="transmembrane region" description="Helical" evidence="1">
    <location>
        <begin position="6"/>
        <end position="25"/>
    </location>
</feature>
<evidence type="ECO:0008006" key="4">
    <source>
        <dbReference type="Google" id="ProtNLM"/>
    </source>
</evidence>
<feature type="transmembrane region" description="Helical" evidence="1">
    <location>
        <begin position="134"/>
        <end position="158"/>
    </location>
</feature>
<dbReference type="InterPro" id="IPR025671">
    <property type="entry name" value="HXXEE"/>
</dbReference>
<keyword evidence="3" id="KW-1185">Reference proteome</keyword>
<comment type="caution">
    <text evidence="2">The sequence shown here is derived from an EMBL/GenBank/DDBJ whole genome shotgun (WGS) entry which is preliminary data.</text>
</comment>
<sequence length="167" mass="19285">MNLLNINIQYFMIGIIITYIPFHLLEEALGDFPTWMKEHKWIPEKITYGHWMANNLFFYLPLLLIGLISFHFGGDRLLFLGVGIIVWGLINCFDHIIYTIKDRRISPGLFTGLIFGVISVLALFKIYMDSMLTIGILALSIIIGLIYAFLPIVLSVIFHKEFNKKFV</sequence>
<gene>
    <name evidence="2" type="ORF">Bccel_0780</name>
</gene>
<keyword evidence="1" id="KW-0472">Membrane</keyword>
<keyword evidence="1" id="KW-0812">Transmembrane</keyword>
<organism evidence="2 3">
    <name type="scientific">Pseudobacteroides cellulosolvens ATCC 35603 = DSM 2933</name>
    <dbReference type="NCBI Taxonomy" id="398512"/>
    <lineage>
        <taxon>Bacteria</taxon>
        <taxon>Bacillati</taxon>
        <taxon>Bacillota</taxon>
        <taxon>Clostridia</taxon>
        <taxon>Eubacteriales</taxon>
        <taxon>Oscillospiraceae</taxon>
        <taxon>Pseudobacteroides</taxon>
    </lineage>
</organism>
<feature type="transmembrane region" description="Helical" evidence="1">
    <location>
        <begin position="46"/>
        <end position="72"/>
    </location>
</feature>
<protein>
    <recommendedName>
        <fullName evidence="4">HXXEE domain-containing protein</fullName>
    </recommendedName>
</protein>
<evidence type="ECO:0000313" key="2">
    <source>
        <dbReference type="EMBL" id="KNY25520.1"/>
    </source>
</evidence>
<feature type="transmembrane region" description="Helical" evidence="1">
    <location>
        <begin position="78"/>
        <end position="97"/>
    </location>
</feature>
<dbReference type="Pfam" id="PF13787">
    <property type="entry name" value="HXXEE"/>
    <property type="match status" value="1"/>
</dbReference>
<evidence type="ECO:0000256" key="1">
    <source>
        <dbReference type="SAM" id="Phobius"/>
    </source>
</evidence>
<proteinExistence type="predicted"/>
<dbReference type="OrthoDB" id="9792369at2"/>
<evidence type="ECO:0000313" key="3">
    <source>
        <dbReference type="Proteomes" id="UP000036923"/>
    </source>
</evidence>
<dbReference type="AlphaFoldDB" id="A0A0L6JIG4"/>
<dbReference type="Proteomes" id="UP000036923">
    <property type="component" value="Unassembled WGS sequence"/>
</dbReference>
<name>A0A0L6JIG4_9FIRM</name>
<reference evidence="3" key="1">
    <citation type="submission" date="2015-07" db="EMBL/GenBank/DDBJ databases">
        <title>Near-Complete Genome Sequence of the Cellulolytic Bacterium Bacteroides (Pseudobacteroides) cellulosolvens ATCC 35603.</title>
        <authorList>
            <person name="Dassa B."/>
            <person name="Utturkar S.M."/>
            <person name="Klingeman D.M."/>
            <person name="Hurt R.A."/>
            <person name="Keller M."/>
            <person name="Xu J."/>
            <person name="Reddy Y.H.K."/>
            <person name="Borovok I."/>
            <person name="Grinberg I.R."/>
            <person name="Lamed R."/>
            <person name="Zhivin O."/>
            <person name="Bayer E.A."/>
            <person name="Brown S.D."/>
        </authorList>
    </citation>
    <scope>NUCLEOTIDE SEQUENCE [LARGE SCALE GENOMIC DNA]</scope>
    <source>
        <strain evidence="3">DSM 2933</strain>
    </source>
</reference>
<keyword evidence="1" id="KW-1133">Transmembrane helix</keyword>
<dbReference type="EMBL" id="LGTC01000001">
    <property type="protein sequence ID" value="KNY25520.1"/>
    <property type="molecule type" value="Genomic_DNA"/>
</dbReference>
<accession>A0A0L6JIG4</accession>
<feature type="transmembrane region" description="Helical" evidence="1">
    <location>
        <begin position="109"/>
        <end position="128"/>
    </location>
</feature>